<sequence>MSIFVPVLLVGALAGVAVAGDVRIAQAAPVMSSPATPLASPVVLQGDAPDDNSMGVGAYLKGAVADLDGNPTTALQGYLGALGEDSANIELRRRTLELALMAGDVPNAIRLARSLPEAEQTTMTRLVRVVDAAHEGRLEESRKLAREVSKVSPELLQFRLMQVYLDYGTGKDVPKLIEWLDSDGLPPSMSGRRNYHVARLWLKAGEPAKALDALKQAALAEPGSVATTLLLGQTLARQGEPGAGAAVYDSFRAANPSLAALVPAGKTLLNDMPRPFASTLDEDLASVLTDFGLLVWAQGAYGPARQVLNLSLWLNPNDVHARYYTGMLLEMGGDLAVAQAEYARLLGDEVPEGVRLAAHIRLAEVQFQQGDKDTPWKVLRKLAKDYPDEPNLMRSLAQLAYAREDYREAVSYYTRLLEVMPATTPPAARMEVLFARGVAHERRKDIDEASEDMQAALAIDPANAQILNYLGYMWVDNGRNIPEAFGLLQKAHTLQPDDGAITDSLGWAYYKQGDYDSAQAYLQRATEQDPESPEIYDHLGDAYLKLGQKDQAVREWQRALDLLDEGKEGPDEGFRKRVERKLK</sequence>
<dbReference type="Gene3D" id="1.25.40.10">
    <property type="entry name" value="Tetratricopeptide repeat domain"/>
    <property type="match status" value="3"/>
</dbReference>
<evidence type="ECO:0000256" key="2">
    <source>
        <dbReference type="ARBA" id="ARBA00022803"/>
    </source>
</evidence>
<dbReference type="InterPro" id="IPR011990">
    <property type="entry name" value="TPR-like_helical_dom_sf"/>
</dbReference>
<feature type="repeat" description="TPR" evidence="3">
    <location>
        <begin position="390"/>
        <end position="423"/>
    </location>
</feature>
<comment type="caution">
    <text evidence="4">The sequence shown here is derived from an EMBL/GenBank/DDBJ whole genome shotgun (WGS) entry which is preliminary data.</text>
</comment>
<dbReference type="PROSITE" id="PS50005">
    <property type="entry name" value="TPR"/>
    <property type="match status" value="4"/>
</dbReference>
<dbReference type="AlphaFoldDB" id="A0A6N4R516"/>
<keyword evidence="2 3" id="KW-0802">TPR repeat</keyword>
<feature type="repeat" description="TPR" evidence="3">
    <location>
        <begin position="430"/>
        <end position="463"/>
    </location>
</feature>
<dbReference type="SUPFAM" id="SSF48452">
    <property type="entry name" value="TPR-like"/>
    <property type="match status" value="2"/>
</dbReference>
<dbReference type="EMBL" id="VAFM01000002">
    <property type="protein sequence ID" value="TKW60733.1"/>
    <property type="molecule type" value="Genomic_DNA"/>
</dbReference>
<evidence type="ECO:0000313" key="4">
    <source>
        <dbReference type="EMBL" id="TKW60733.1"/>
    </source>
</evidence>
<gene>
    <name evidence="4" type="ORF">DI628_07515</name>
</gene>
<dbReference type="Pfam" id="PF13432">
    <property type="entry name" value="TPR_16"/>
    <property type="match status" value="3"/>
</dbReference>
<accession>A0A6N4R516</accession>
<dbReference type="Proteomes" id="UP000320948">
    <property type="component" value="Unassembled WGS sequence"/>
</dbReference>
<dbReference type="SMART" id="SM00028">
    <property type="entry name" value="TPR"/>
    <property type="match status" value="7"/>
</dbReference>
<dbReference type="PANTHER" id="PTHR45586:SF1">
    <property type="entry name" value="LIPOPOLYSACCHARIDE ASSEMBLY PROTEIN B"/>
    <property type="match status" value="1"/>
</dbReference>
<evidence type="ECO:0000256" key="3">
    <source>
        <dbReference type="PROSITE-ProRule" id="PRU00339"/>
    </source>
</evidence>
<dbReference type="InterPro" id="IPR051012">
    <property type="entry name" value="CellSynth/LPSAsmb/PSIAsmb"/>
</dbReference>
<organism evidence="4 5">
    <name type="scientific">Blastochloris viridis</name>
    <name type="common">Rhodopseudomonas viridis</name>
    <dbReference type="NCBI Taxonomy" id="1079"/>
    <lineage>
        <taxon>Bacteria</taxon>
        <taxon>Pseudomonadati</taxon>
        <taxon>Pseudomonadota</taxon>
        <taxon>Alphaproteobacteria</taxon>
        <taxon>Hyphomicrobiales</taxon>
        <taxon>Blastochloridaceae</taxon>
        <taxon>Blastochloris</taxon>
    </lineage>
</organism>
<dbReference type="PANTHER" id="PTHR45586">
    <property type="entry name" value="TPR REPEAT-CONTAINING PROTEIN PA4667"/>
    <property type="match status" value="1"/>
</dbReference>
<protein>
    <submittedName>
        <fullName evidence="4">Tetratricopeptide repeat protein</fullName>
    </submittedName>
</protein>
<name>A0A6N4R516_BLAVI</name>
<dbReference type="PROSITE" id="PS50293">
    <property type="entry name" value="TPR_REGION"/>
    <property type="match status" value="1"/>
</dbReference>
<evidence type="ECO:0000313" key="5">
    <source>
        <dbReference type="Proteomes" id="UP000320948"/>
    </source>
</evidence>
<keyword evidence="1" id="KW-0677">Repeat</keyword>
<feature type="repeat" description="TPR" evidence="3">
    <location>
        <begin position="533"/>
        <end position="566"/>
    </location>
</feature>
<proteinExistence type="predicted"/>
<dbReference type="InterPro" id="IPR019734">
    <property type="entry name" value="TPR_rpt"/>
</dbReference>
<reference evidence="4 5" key="1">
    <citation type="journal article" date="2017" name="Nat. Commun.">
        <title>In situ click chemistry generation of cyclooxygenase-2 inhibitors.</title>
        <authorList>
            <person name="Bhardwaj A."/>
            <person name="Kaur J."/>
            <person name="Wuest M."/>
            <person name="Wuest F."/>
        </authorList>
    </citation>
    <scope>NUCLEOTIDE SEQUENCE [LARGE SCALE GENOMIC DNA]</scope>
    <source>
        <strain evidence="4">S2_018_000_R2_106</strain>
    </source>
</reference>
<evidence type="ECO:0000256" key="1">
    <source>
        <dbReference type="ARBA" id="ARBA00022737"/>
    </source>
</evidence>
<feature type="repeat" description="TPR" evidence="3">
    <location>
        <begin position="499"/>
        <end position="532"/>
    </location>
</feature>